<gene>
    <name evidence="1" type="ORF">KT99_02982</name>
</gene>
<reference evidence="1 2" key="1">
    <citation type="submission" date="2007-10" db="EMBL/GenBank/DDBJ databases">
        <authorList>
            <person name="Yayanos A."/>
            <person name="Ferriera S."/>
            <person name="Johnson J."/>
            <person name="Kravitz S."/>
            <person name="Halpern A."/>
            <person name="Remington K."/>
            <person name="Beeson K."/>
            <person name="Tran B."/>
            <person name="Rogers Y.-H."/>
            <person name="Friedman R."/>
            <person name="Venter J.C."/>
        </authorList>
    </citation>
    <scope>NUCLEOTIDE SEQUENCE [LARGE SCALE GENOMIC DNA]</scope>
    <source>
        <strain evidence="1 2">KT99</strain>
    </source>
</reference>
<evidence type="ECO:0000313" key="2">
    <source>
        <dbReference type="Proteomes" id="UP000005839"/>
    </source>
</evidence>
<organism evidence="1 2">
    <name type="scientific">Shewanella benthica KT99</name>
    <dbReference type="NCBI Taxonomy" id="314608"/>
    <lineage>
        <taxon>Bacteria</taxon>
        <taxon>Pseudomonadati</taxon>
        <taxon>Pseudomonadota</taxon>
        <taxon>Gammaproteobacteria</taxon>
        <taxon>Alteromonadales</taxon>
        <taxon>Shewanellaceae</taxon>
        <taxon>Shewanella</taxon>
    </lineage>
</organism>
<proteinExistence type="predicted"/>
<accession>A9CYA9</accession>
<dbReference type="EMBL" id="ABIC01000003">
    <property type="protein sequence ID" value="EDQ02443.1"/>
    <property type="molecule type" value="Genomic_DNA"/>
</dbReference>
<dbReference type="Proteomes" id="UP000005839">
    <property type="component" value="Unassembled WGS sequence"/>
</dbReference>
<protein>
    <submittedName>
        <fullName evidence="1">Uncharacterized protein</fullName>
    </submittedName>
</protein>
<keyword evidence="2" id="KW-1185">Reference proteome</keyword>
<comment type="caution">
    <text evidence="1">The sequence shown here is derived from an EMBL/GenBank/DDBJ whole genome shotgun (WGS) entry which is preliminary data.</text>
</comment>
<dbReference type="STRING" id="314608.KT99_02982"/>
<evidence type="ECO:0000313" key="1">
    <source>
        <dbReference type="EMBL" id="EDQ02443.1"/>
    </source>
</evidence>
<dbReference type="AlphaFoldDB" id="A9CYA9"/>
<sequence length="46" mass="5394">MSWKYKDNVLTKEEGFTPQADIKKLNDWSLDQGSVLTKTKYASLEW</sequence>
<name>A9CYA9_9GAMM</name>